<evidence type="ECO:0000313" key="1">
    <source>
        <dbReference type="EMBL" id="RXH99517.1"/>
    </source>
</evidence>
<dbReference type="Proteomes" id="UP000290289">
    <property type="component" value="Chromosome 5"/>
</dbReference>
<comment type="caution">
    <text evidence="1">The sequence shown here is derived from an EMBL/GenBank/DDBJ whole genome shotgun (WGS) entry which is preliminary data.</text>
</comment>
<accession>A0A498JX44</accession>
<dbReference type="GO" id="GO:0003723">
    <property type="term" value="F:RNA binding"/>
    <property type="evidence" value="ECO:0007669"/>
    <property type="project" value="InterPro"/>
</dbReference>
<dbReference type="EMBL" id="RDQH01000331">
    <property type="protein sequence ID" value="RXH99517.1"/>
    <property type="molecule type" value="Genomic_DNA"/>
</dbReference>
<gene>
    <name evidence="1" type="ORF">DVH24_011842</name>
</gene>
<dbReference type="InterPro" id="IPR046960">
    <property type="entry name" value="PPR_At4g14850-like_plant"/>
</dbReference>
<evidence type="ECO:0008006" key="3">
    <source>
        <dbReference type="Google" id="ProtNLM"/>
    </source>
</evidence>
<evidence type="ECO:0000313" key="2">
    <source>
        <dbReference type="Proteomes" id="UP000290289"/>
    </source>
</evidence>
<sequence>MARLAREYFDRMPNKDVVAWNAMITYVDEGLVAEARLVDEAAQVEVVCRMPACKQDAAVLGALLGAHRLRGDVTMANCIGKRLVELEPASSGAC</sequence>
<protein>
    <recommendedName>
        <fullName evidence="3">Pentatricopeptide repeat-containing protein</fullName>
    </recommendedName>
</protein>
<dbReference type="AlphaFoldDB" id="A0A498JX44"/>
<dbReference type="InterPro" id="IPR011990">
    <property type="entry name" value="TPR-like_helical_dom_sf"/>
</dbReference>
<dbReference type="PANTHER" id="PTHR47926">
    <property type="entry name" value="PENTATRICOPEPTIDE REPEAT-CONTAINING PROTEIN"/>
    <property type="match status" value="1"/>
</dbReference>
<organism evidence="1 2">
    <name type="scientific">Malus domestica</name>
    <name type="common">Apple</name>
    <name type="synonym">Pyrus malus</name>
    <dbReference type="NCBI Taxonomy" id="3750"/>
    <lineage>
        <taxon>Eukaryota</taxon>
        <taxon>Viridiplantae</taxon>
        <taxon>Streptophyta</taxon>
        <taxon>Embryophyta</taxon>
        <taxon>Tracheophyta</taxon>
        <taxon>Spermatophyta</taxon>
        <taxon>Magnoliopsida</taxon>
        <taxon>eudicotyledons</taxon>
        <taxon>Gunneridae</taxon>
        <taxon>Pentapetalae</taxon>
        <taxon>rosids</taxon>
        <taxon>fabids</taxon>
        <taxon>Rosales</taxon>
        <taxon>Rosaceae</taxon>
        <taxon>Amygdaloideae</taxon>
        <taxon>Maleae</taxon>
        <taxon>Malus</taxon>
    </lineage>
</organism>
<name>A0A498JX44_MALDO</name>
<reference evidence="1 2" key="1">
    <citation type="submission" date="2018-10" db="EMBL/GenBank/DDBJ databases">
        <title>A high-quality apple genome assembly.</title>
        <authorList>
            <person name="Hu J."/>
        </authorList>
    </citation>
    <scope>NUCLEOTIDE SEQUENCE [LARGE SCALE GENOMIC DNA]</scope>
    <source>
        <strain evidence="2">cv. HFTH1</strain>
        <tissue evidence="1">Young leaf</tissue>
    </source>
</reference>
<proteinExistence type="predicted"/>
<keyword evidence="2" id="KW-1185">Reference proteome</keyword>
<dbReference type="GO" id="GO:0009451">
    <property type="term" value="P:RNA modification"/>
    <property type="evidence" value="ECO:0007669"/>
    <property type="project" value="InterPro"/>
</dbReference>
<dbReference type="Gene3D" id="1.25.40.10">
    <property type="entry name" value="Tetratricopeptide repeat domain"/>
    <property type="match status" value="1"/>
</dbReference>